<keyword evidence="4" id="KW-0677">Repeat</keyword>
<dbReference type="PROSITE" id="PS50128">
    <property type="entry name" value="SURP"/>
    <property type="match status" value="2"/>
</dbReference>
<keyword evidence="6" id="KW-0539">Nucleus</keyword>
<dbReference type="GeneID" id="37004354"/>
<dbReference type="GO" id="GO:0045292">
    <property type="term" value="P:mRNA cis splicing, via spliceosome"/>
    <property type="evidence" value="ECO:0007669"/>
    <property type="project" value="InterPro"/>
</dbReference>
<evidence type="ECO:0000256" key="5">
    <source>
        <dbReference type="ARBA" id="ARBA00023187"/>
    </source>
</evidence>
<dbReference type="EMBL" id="PKFP01000006">
    <property type="protein sequence ID" value="PVH16799.1"/>
    <property type="molecule type" value="Genomic_DNA"/>
</dbReference>
<evidence type="ECO:0000256" key="1">
    <source>
        <dbReference type="ARBA" id="ARBA00004123"/>
    </source>
</evidence>
<keyword evidence="2" id="KW-0507">mRNA processing</keyword>
<dbReference type="InterPro" id="IPR045146">
    <property type="entry name" value="SF3A1"/>
</dbReference>
<dbReference type="InterPro" id="IPR000061">
    <property type="entry name" value="Surp"/>
</dbReference>
<dbReference type="GO" id="GO:0071004">
    <property type="term" value="C:U2-type prespliceosome"/>
    <property type="evidence" value="ECO:0007669"/>
    <property type="project" value="TreeGrafter"/>
</dbReference>
<dbReference type="RefSeq" id="XP_025337739.1">
    <property type="nucleotide sequence ID" value="XM_025482796.1"/>
</dbReference>
<dbReference type="PANTHER" id="PTHR15316">
    <property type="entry name" value="SPLICEOSOME ASSOCIATED PROTEIN 114/SWAP SPLICING FACTOR-RELATED"/>
    <property type="match status" value="1"/>
</dbReference>
<evidence type="ECO:0000256" key="2">
    <source>
        <dbReference type="ARBA" id="ARBA00022664"/>
    </source>
</evidence>
<keyword evidence="10" id="KW-1185">Reference proteome</keyword>
<evidence type="ECO:0000256" key="6">
    <source>
        <dbReference type="ARBA" id="ARBA00023242"/>
    </source>
</evidence>
<reference evidence="9 10" key="1">
    <citation type="submission" date="2017-12" db="EMBL/GenBank/DDBJ databases">
        <title>Genome Sequence of the Amphotericin B-resistant Candida duobushaemulonii strain, B09383.</title>
        <authorList>
            <person name="Chow N.A."/>
            <person name="Gade L."/>
            <person name="Batra D."/>
            <person name="Rowe L.A."/>
            <person name="Loparev V.N."/>
            <person name="Litvintseva A.P."/>
        </authorList>
    </citation>
    <scope>NUCLEOTIDE SEQUENCE [LARGE SCALE GENOMIC DNA]</scope>
    <source>
        <strain evidence="9 10">B09383</strain>
    </source>
</reference>
<dbReference type="Pfam" id="PF01805">
    <property type="entry name" value="Surp"/>
    <property type="match status" value="2"/>
</dbReference>
<dbReference type="PANTHER" id="PTHR15316:SF1">
    <property type="entry name" value="SPLICING FACTOR 3A SUBUNIT 1"/>
    <property type="match status" value="1"/>
</dbReference>
<gene>
    <name evidence="9" type="ORF">CXQ87_004355</name>
</gene>
<dbReference type="Pfam" id="PF12230">
    <property type="entry name" value="PRP21_like_P"/>
    <property type="match status" value="1"/>
</dbReference>
<evidence type="ECO:0000256" key="3">
    <source>
        <dbReference type="ARBA" id="ARBA00022728"/>
    </source>
</evidence>
<comment type="subcellular location">
    <subcellularLocation>
        <location evidence="1">Nucleus</location>
    </subcellularLocation>
</comment>
<name>A0A2V1AFM0_9ASCO</name>
<dbReference type="VEuPathDB" id="FungiDB:CXQ87_004355"/>
<dbReference type="GO" id="GO:0071013">
    <property type="term" value="C:catalytic step 2 spliceosome"/>
    <property type="evidence" value="ECO:0007669"/>
    <property type="project" value="TreeGrafter"/>
</dbReference>
<evidence type="ECO:0000256" key="7">
    <source>
        <dbReference type="SAM" id="MobiDB-lite"/>
    </source>
</evidence>
<feature type="compositionally biased region" description="Basic and acidic residues" evidence="7">
    <location>
        <begin position="273"/>
        <end position="285"/>
    </location>
</feature>
<dbReference type="InterPro" id="IPR022030">
    <property type="entry name" value="SF3A1_dom"/>
</dbReference>
<dbReference type="GO" id="GO:0005686">
    <property type="term" value="C:U2 snRNP"/>
    <property type="evidence" value="ECO:0007669"/>
    <property type="project" value="TreeGrafter"/>
</dbReference>
<dbReference type="AlphaFoldDB" id="A0A2V1AFM0"/>
<dbReference type="GO" id="GO:0000381">
    <property type="term" value="P:regulation of alternative mRNA splicing, via spliceosome"/>
    <property type="evidence" value="ECO:0007669"/>
    <property type="project" value="TreeGrafter"/>
</dbReference>
<evidence type="ECO:0000313" key="9">
    <source>
        <dbReference type="EMBL" id="PVH16799.1"/>
    </source>
</evidence>
<dbReference type="SMART" id="SM00648">
    <property type="entry name" value="SWAP"/>
    <property type="match status" value="2"/>
</dbReference>
<comment type="caution">
    <text evidence="9">The sequence shown here is derived from an EMBL/GenBank/DDBJ whole genome shotgun (WGS) entry which is preliminary data.</text>
</comment>
<dbReference type="Gene3D" id="1.10.10.790">
    <property type="entry name" value="Surp module"/>
    <property type="match status" value="2"/>
</dbReference>
<feature type="domain" description="SURP motif" evidence="8">
    <location>
        <begin position="98"/>
        <end position="143"/>
    </location>
</feature>
<dbReference type="InterPro" id="IPR035967">
    <property type="entry name" value="SWAP/Surp_sf"/>
</dbReference>
<evidence type="ECO:0000256" key="4">
    <source>
        <dbReference type="ARBA" id="ARBA00022737"/>
    </source>
</evidence>
<keyword evidence="5" id="KW-0508">mRNA splicing</keyword>
<feature type="domain" description="SURP motif" evidence="8">
    <location>
        <begin position="11"/>
        <end position="52"/>
    </location>
</feature>
<dbReference type="Proteomes" id="UP000244406">
    <property type="component" value="Unassembled WGS sequence"/>
</dbReference>
<sequence length="397" mass="46532">MSIPPIQLRDTIEKTAGYVLKNGSSFEERLIKNDKDGKFSFLKPGNEYHEYYKAQLSKTEAPAKEAEEEKVETQPLAKPRDLQFLTELPPISAFDLEVVKLTALYVACNSQRHIDSLYRYMEQRGNRSQFAFLRRSHSLHALFTRLLKQYQTVINVVENPDKNTQSKELHEKIMSENNNLFQNAYDRAVYEQQHKIERKTEETEKKNKQLHYASIDWQNFTLVAKVNFDAVDEVSELPIPLSRDDIVYRSLQAKSKEIEIPTAKPEAPQQPEPEAKQEPEPEAKQQPKVPKGMKIKAAGESRLKRKNKEFTPRSQRTIKCPITGKQIPEQDFDTHLRVLLRDPRYEEQKSNFMKKNFTYESNLTTDQVYENIKRLVKKRNLSEEEEEESQRKRIDVK</sequence>
<organism evidence="9 10">
    <name type="scientific">Candidozyma duobushaemuli</name>
    <dbReference type="NCBI Taxonomy" id="1231522"/>
    <lineage>
        <taxon>Eukaryota</taxon>
        <taxon>Fungi</taxon>
        <taxon>Dikarya</taxon>
        <taxon>Ascomycota</taxon>
        <taxon>Saccharomycotina</taxon>
        <taxon>Pichiomycetes</taxon>
        <taxon>Metschnikowiaceae</taxon>
        <taxon>Candidozyma</taxon>
    </lineage>
</organism>
<proteinExistence type="predicted"/>
<dbReference type="GO" id="GO:0003723">
    <property type="term" value="F:RNA binding"/>
    <property type="evidence" value="ECO:0007669"/>
    <property type="project" value="InterPro"/>
</dbReference>
<feature type="region of interest" description="Disordered" evidence="7">
    <location>
        <begin position="258"/>
        <end position="314"/>
    </location>
</feature>
<keyword evidence="3" id="KW-0747">Spliceosome</keyword>
<evidence type="ECO:0000313" key="10">
    <source>
        <dbReference type="Proteomes" id="UP000244406"/>
    </source>
</evidence>
<dbReference type="SUPFAM" id="SSF109905">
    <property type="entry name" value="Surp module (SWAP domain)"/>
    <property type="match status" value="2"/>
</dbReference>
<accession>A0A2V1AFM0</accession>
<evidence type="ECO:0000259" key="8">
    <source>
        <dbReference type="PROSITE" id="PS50128"/>
    </source>
</evidence>
<protein>
    <recommendedName>
        <fullName evidence="8">SURP motif domain-containing protein</fullName>
    </recommendedName>
</protein>